<dbReference type="PROSITE" id="PS50405">
    <property type="entry name" value="GST_CTER"/>
    <property type="match status" value="1"/>
</dbReference>
<feature type="domain" description="GST N-terminal" evidence="1">
    <location>
        <begin position="2"/>
        <end position="79"/>
    </location>
</feature>
<dbReference type="EC" id="2.5.1.18" evidence="3"/>
<gene>
    <name evidence="3" type="primary">GST</name>
    <name evidence="3" type="ORF">Esi_0191_0054</name>
</gene>
<dbReference type="OrthoDB" id="420389at2759"/>
<dbReference type="PANTHER" id="PTHR11571">
    <property type="entry name" value="GLUTATHIONE S-TRANSFERASE"/>
    <property type="match status" value="1"/>
</dbReference>
<dbReference type="SUPFAM" id="SSF47616">
    <property type="entry name" value="GST C-terminal domain-like"/>
    <property type="match status" value="1"/>
</dbReference>
<dbReference type="InParanoid" id="D8LHF0"/>
<dbReference type="EMBL" id="FN649760">
    <property type="protein sequence ID" value="CBN80267.1"/>
    <property type="molecule type" value="Genomic_DNA"/>
</dbReference>
<dbReference type="SFLD" id="SFLDG01205">
    <property type="entry name" value="AMPS.1"/>
    <property type="match status" value="1"/>
</dbReference>
<dbReference type="Proteomes" id="UP000002630">
    <property type="component" value="Unassembled WGS sequence"/>
</dbReference>
<proteinExistence type="predicted"/>
<dbReference type="Gene3D" id="1.20.1050.10">
    <property type="match status" value="1"/>
</dbReference>
<keyword evidence="3" id="KW-0808">Transferase</keyword>
<dbReference type="InterPro" id="IPR036282">
    <property type="entry name" value="Glutathione-S-Trfase_C_sf"/>
</dbReference>
<dbReference type="SFLD" id="SFLDG00363">
    <property type="entry name" value="AMPS_(cytGST):_Alpha-__Mu-__Pi"/>
    <property type="match status" value="1"/>
</dbReference>
<protein>
    <submittedName>
        <fullName evidence="3">Glutathione S-transferase</fullName>
        <ecNumber evidence="3">2.5.1.18</ecNumber>
    </submittedName>
</protein>
<dbReference type="Pfam" id="PF02798">
    <property type="entry name" value="GST_N"/>
    <property type="match status" value="1"/>
</dbReference>
<dbReference type="InterPro" id="IPR040079">
    <property type="entry name" value="Glutathione_S-Trfase"/>
</dbReference>
<feature type="domain" description="GST C-terminal" evidence="2">
    <location>
        <begin position="81"/>
        <end position="206"/>
    </location>
</feature>
<dbReference type="GO" id="GO:0004364">
    <property type="term" value="F:glutathione transferase activity"/>
    <property type="evidence" value="ECO:0007669"/>
    <property type="project" value="UniProtKB-EC"/>
</dbReference>
<reference evidence="3 4" key="1">
    <citation type="journal article" date="2010" name="Nature">
        <title>The Ectocarpus genome and the independent evolution of multicellularity in brown algae.</title>
        <authorList>
            <person name="Cock J.M."/>
            <person name="Sterck L."/>
            <person name="Rouze P."/>
            <person name="Scornet D."/>
            <person name="Allen A.E."/>
            <person name="Amoutzias G."/>
            <person name="Anthouard V."/>
            <person name="Artiguenave F."/>
            <person name="Aury J.M."/>
            <person name="Badger J.H."/>
            <person name="Beszteri B."/>
            <person name="Billiau K."/>
            <person name="Bonnet E."/>
            <person name="Bothwell J.H."/>
            <person name="Bowler C."/>
            <person name="Boyen C."/>
            <person name="Brownlee C."/>
            <person name="Carrano C.J."/>
            <person name="Charrier B."/>
            <person name="Cho G.Y."/>
            <person name="Coelho S.M."/>
            <person name="Collen J."/>
            <person name="Corre E."/>
            <person name="Da Silva C."/>
            <person name="Delage L."/>
            <person name="Delaroque N."/>
            <person name="Dittami S.M."/>
            <person name="Doulbeau S."/>
            <person name="Elias M."/>
            <person name="Farnham G."/>
            <person name="Gachon C.M."/>
            <person name="Gschloessl B."/>
            <person name="Heesch S."/>
            <person name="Jabbari K."/>
            <person name="Jubin C."/>
            <person name="Kawai H."/>
            <person name="Kimura K."/>
            <person name="Kloareg B."/>
            <person name="Kupper F.C."/>
            <person name="Lang D."/>
            <person name="Le Bail A."/>
            <person name="Leblanc C."/>
            <person name="Lerouge P."/>
            <person name="Lohr M."/>
            <person name="Lopez P.J."/>
            <person name="Martens C."/>
            <person name="Maumus F."/>
            <person name="Michel G."/>
            <person name="Miranda-Saavedra D."/>
            <person name="Morales J."/>
            <person name="Moreau H."/>
            <person name="Motomura T."/>
            <person name="Nagasato C."/>
            <person name="Napoli C.A."/>
            <person name="Nelson D.R."/>
            <person name="Nyvall-Collen P."/>
            <person name="Peters A.F."/>
            <person name="Pommier C."/>
            <person name="Potin P."/>
            <person name="Poulain J."/>
            <person name="Quesneville H."/>
            <person name="Read B."/>
            <person name="Rensing S.A."/>
            <person name="Ritter A."/>
            <person name="Rousvoal S."/>
            <person name="Samanta M."/>
            <person name="Samson G."/>
            <person name="Schroeder D.C."/>
            <person name="Segurens B."/>
            <person name="Strittmatter M."/>
            <person name="Tonon T."/>
            <person name="Tregear J.W."/>
            <person name="Valentin K."/>
            <person name="von Dassow P."/>
            <person name="Yamagishi T."/>
            <person name="Van de Peer Y."/>
            <person name="Wincker P."/>
        </authorList>
    </citation>
    <scope>NUCLEOTIDE SEQUENCE [LARGE SCALE GENOMIC DNA]</scope>
    <source>
        <strain evidence="4">Ec32 / CCAP1310/4</strain>
    </source>
</reference>
<dbReference type="InterPro" id="IPR004046">
    <property type="entry name" value="GST_C"/>
</dbReference>
<name>D8LHF0_ECTSI</name>
<dbReference type="AlphaFoldDB" id="D8LHF0"/>
<dbReference type="STRING" id="2880.D8LHF0"/>
<keyword evidence="4" id="KW-1185">Reference proteome</keyword>
<dbReference type="InterPro" id="IPR010987">
    <property type="entry name" value="Glutathione-S-Trfase_C-like"/>
</dbReference>
<evidence type="ECO:0000313" key="4">
    <source>
        <dbReference type="Proteomes" id="UP000002630"/>
    </source>
</evidence>
<dbReference type="InterPro" id="IPR036249">
    <property type="entry name" value="Thioredoxin-like_sf"/>
</dbReference>
<dbReference type="PROSITE" id="PS50404">
    <property type="entry name" value="GST_NTER"/>
    <property type="match status" value="1"/>
</dbReference>
<dbReference type="CDD" id="cd03039">
    <property type="entry name" value="GST_N_Sigma_like"/>
    <property type="match status" value="1"/>
</dbReference>
<dbReference type="Pfam" id="PF14497">
    <property type="entry name" value="GST_C_3"/>
    <property type="match status" value="1"/>
</dbReference>
<dbReference type="CDD" id="cd03192">
    <property type="entry name" value="GST_C_Sigma_like"/>
    <property type="match status" value="1"/>
</dbReference>
<dbReference type="InterPro" id="IPR004045">
    <property type="entry name" value="Glutathione_S-Trfase_N"/>
</dbReference>
<dbReference type="GO" id="GO:0006749">
    <property type="term" value="P:glutathione metabolic process"/>
    <property type="evidence" value="ECO:0007669"/>
    <property type="project" value="TreeGrafter"/>
</dbReference>
<evidence type="ECO:0000259" key="1">
    <source>
        <dbReference type="PROSITE" id="PS50404"/>
    </source>
</evidence>
<organism evidence="3 4">
    <name type="scientific">Ectocarpus siliculosus</name>
    <name type="common">Brown alga</name>
    <name type="synonym">Conferva siliculosa</name>
    <dbReference type="NCBI Taxonomy" id="2880"/>
    <lineage>
        <taxon>Eukaryota</taxon>
        <taxon>Sar</taxon>
        <taxon>Stramenopiles</taxon>
        <taxon>Ochrophyta</taxon>
        <taxon>PX clade</taxon>
        <taxon>Phaeophyceae</taxon>
        <taxon>Ectocarpales</taxon>
        <taxon>Ectocarpaceae</taxon>
        <taxon>Ectocarpus</taxon>
    </lineage>
</organism>
<sequence length="206" mass="22750">MAPMKLTYFEFAALGEPLRLALAQSGVEWIDNRVPSEQWPTLKPTLPYQQMPVLEVDGAVIPQSLAILRYVGKIGNLYPTDPIQAAFADSATDAVSDIQGYMRGIIFEKDADKKAQLRKDLVETLLPTWLANLEKALKLAGGEYFAGDKLSIGDIAVVARLNWLTDGTFEGVPSTLLDESPLVSSLVQRVMAEPRIVAYMEERPKK</sequence>
<dbReference type="InterPro" id="IPR050213">
    <property type="entry name" value="GST_superfamily"/>
</dbReference>
<dbReference type="FunFam" id="3.40.30.10:FF:000608">
    <property type="entry name" value="Glutathione S-Transferase"/>
    <property type="match status" value="1"/>
</dbReference>
<accession>D8LHF0</accession>
<dbReference type="SFLD" id="SFLDS00019">
    <property type="entry name" value="Glutathione_Transferase_(cytos"/>
    <property type="match status" value="1"/>
</dbReference>
<dbReference type="Gene3D" id="3.40.30.10">
    <property type="entry name" value="Glutaredoxin"/>
    <property type="match status" value="1"/>
</dbReference>
<dbReference type="SUPFAM" id="SSF52833">
    <property type="entry name" value="Thioredoxin-like"/>
    <property type="match status" value="1"/>
</dbReference>
<evidence type="ECO:0000259" key="2">
    <source>
        <dbReference type="PROSITE" id="PS50405"/>
    </source>
</evidence>
<dbReference type="FunFam" id="1.20.1050.10:FF:000030">
    <property type="entry name" value="Glutathione S-transferase S1"/>
    <property type="match status" value="1"/>
</dbReference>
<evidence type="ECO:0000313" key="3">
    <source>
        <dbReference type="EMBL" id="CBN80267.1"/>
    </source>
</evidence>
<dbReference type="PANTHER" id="PTHR11571:SF252">
    <property type="entry name" value="GLUTATHIONE S-TRANSFERASE"/>
    <property type="match status" value="1"/>
</dbReference>